<comment type="similarity">
    <text evidence="2">Belongs to the TAF6 family.</text>
</comment>
<dbReference type="PANTHER" id="PTHR10221:SF9">
    <property type="entry name" value="TRANSCRIPTION INITIATION FACTOR TFIID SUBUNIT 6"/>
    <property type="match status" value="1"/>
</dbReference>
<feature type="domain" description="TAF6 C-terminal HEAT repeat" evidence="6">
    <location>
        <begin position="222"/>
        <end position="417"/>
    </location>
</feature>
<dbReference type="Proteomes" id="UP000663870">
    <property type="component" value="Unassembled WGS sequence"/>
</dbReference>
<keyword evidence="4" id="KW-0804">Transcription</keyword>
<reference evidence="7" key="1">
    <citation type="submission" date="2021-02" db="EMBL/GenBank/DDBJ databases">
        <authorList>
            <person name="Nowell W R."/>
        </authorList>
    </citation>
    <scope>NUCLEOTIDE SEQUENCE</scope>
</reference>
<proteinExistence type="inferred from homology"/>
<dbReference type="GO" id="GO:0046695">
    <property type="term" value="C:SLIK (SAGA-like) complex"/>
    <property type="evidence" value="ECO:0007669"/>
    <property type="project" value="InterPro"/>
</dbReference>
<dbReference type="GO" id="GO:0016251">
    <property type="term" value="F:RNA polymerase II general transcription initiation factor activity"/>
    <property type="evidence" value="ECO:0007669"/>
    <property type="project" value="InterPro"/>
</dbReference>
<evidence type="ECO:0000256" key="5">
    <source>
        <dbReference type="ARBA" id="ARBA00023242"/>
    </source>
</evidence>
<gene>
    <name evidence="7" type="ORF">JXQ802_LOCUS88</name>
</gene>
<dbReference type="GO" id="GO:0000124">
    <property type="term" value="C:SAGA complex"/>
    <property type="evidence" value="ECO:0007669"/>
    <property type="project" value="InterPro"/>
</dbReference>
<evidence type="ECO:0000256" key="2">
    <source>
        <dbReference type="ARBA" id="ARBA00007688"/>
    </source>
</evidence>
<keyword evidence="5" id="KW-0539">Nucleus</keyword>
<evidence type="ECO:0000259" key="6">
    <source>
        <dbReference type="Pfam" id="PF07571"/>
    </source>
</evidence>
<keyword evidence="3" id="KW-0805">Transcription regulation</keyword>
<evidence type="ECO:0000256" key="3">
    <source>
        <dbReference type="ARBA" id="ARBA00023015"/>
    </source>
</evidence>
<dbReference type="PANTHER" id="PTHR10221">
    <property type="entry name" value="TRANSCRIPTION INITIATION FACTOR TFIID SUBUNIT 6"/>
    <property type="match status" value="1"/>
</dbReference>
<comment type="subcellular location">
    <subcellularLocation>
        <location evidence="1">Nucleus</location>
    </subcellularLocation>
</comment>
<comment type="caution">
    <text evidence="7">The sequence shown here is derived from an EMBL/GenBank/DDBJ whole genome shotgun (WGS) entry which is preliminary data.</text>
</comment>
<evidence type="ECO:0000313" key="7">
    <source>
        <dbReference type="EMBL" id="CAF0725307.1"/>
    </source>
</evidence>
<dbReference type="GO" id="GO:0003713">
    <property type="term" value="F:transcription coactivator activity"/>
    <property type="evidence" value="ECO:0007669"/>
    <property type="project" value="TreeGrafter"/>
</dbReference>
<dbReference type="Pfam" id="PF07571">
    <property type="entry name" value="TAF6_C"/>
    <property type="match status" value="1"/>
</dbReference>
<dbReference type="EMBL" id="CAJNOL010000001">
    <property type="protein sequence ID" value="CAF0725307.1"/>
    <property type="molecule type" value="Genomic_DNA"/>
</dbReference>
<dbReference type="InterPro" id="IPR011442">
    <property type="entry name" value="TAF6_C"/>
</dbReference>
<keyword evidence="8" id="KW-1185">Reference proteome</keyword>
<dbReference type="Gene3D" id="1.25.40.770">
    <property type="entry name" value="TAF6, C-terminal HEAT repeat domain"/>
    <property type="match status" value="1"/>
</dbReference>
<dbReference type="GO" id="GO:0005669">
    <property type="term" value="C:transcription factor TFIID complex"/>
    <property type="evidence" value="ECO:0007669"/>
    <property type="project" value="InterPro"/>
</dbReference>
<organism evidence="7 8">
    <name type="scientific">Rotaria sordida</name>
    <dbReference type="NCBI Taxonomy" id="392033"/>
    <lineage>
        <taxon>Eukaryota</taxon>
        <taxon>Metazoa</taxon>
        <taxon>Spiralia</taxon>
        <taxon>Gnathifera</taxon>
        <taxon>Rotifera</taxon>
        <taxon>Eurotatoria</taxon>
        <taxon>Bdelloidea</taxon>
        <taxon>Philodinida</taxon>
        <taxon>Philodinidae</taxon>
        <taxon>Rotaria</taxon>
    </lineage>
</organism>
<dbReference type="GO" id="GO:0051123">
    <property type="term" value="P:RNA polymerase II preinitiation complex assembly"/>
    <property type="evidence" value="ECO:0007669"/>
    <property type="project" value="TreeGrafter"/>
</dbReference>
<dbReference type="InterPro" id="IPR046344">
    <property type="entry name" value="TAF6_C_sf"/>
</dbReference>
<sequence length="461" mass="53664">MAWLETLPDDWWNQYQSISLLPECIQELNIELLFLVRSLILETRTYARVCKRICLLANDFQTALDTRNIHRYINLTNNIKKSKETNISVLSLLNQTDQISSKIDRLQLTIHWLAIDGEQPIISENPLPSFIEENLFENKQQKIIDTKIIPPELSNKSPLLKKLFEMASSTKTRNYKLQDHVHPLTKNNLTIKSIHPRNVSVRRPHINNDTVPSLQSSQACLAHELSIEQQLYFKLLTESCFNGTDKQSTDAFHCFSSDAALQPLLSRLLLFIAKGIETNIHLHDLNFIIRFLSILKMLTINKFILFDKYLHSIIPTLLTCLICIFDMSKNDNILSTIDHNAINSYSTIWIVREQASDLISYFENKYSYISYFTERIISIIKSNLIINNTTKTFSIVYACIRTLLLINIQVYGSFVIDILQNYKKTKIFEADFDLDYNEQQTIFNQKINELLEKYNLILEDI</sequence>
<accession>A0A813MQD6</accession>
<evidence type="ECO:0000256" key="1">
    <source>
        <dbReference type="ARBA" id="ARBA00004123"/>
    </source>
</evidence>
<dbReference type="InterPro" id="IPR037796">
    <property type="entry name" value="TAF6"/>
</dbReference>
<evidence type="ECO:0000256" key="4">
    <source>
        <dbReference type="ARBA" id="ARBA00023163"/>
    </source>
</evidence>
<protein>
    <recommendedName>
        <fullName evidence="6">TAF6 C-terminal HEAT repeat domain-containing protein</fullName>
    </recommendedName>
</protein>
<name>A0A813MQD6_9BILA</name>
<dbReference type="CDD" id="cd08050">
    <property type="entry name" value="TAF6C"/>
    <property type="match status" value="1"/>
</dbReference>
<evidence type="ECO:0000313" key="8">
    <source>
        <dbReference type="Proteomes" id="UP000663870"/>
    </source>
</evidence>
<dbReference type="AlphaFoldDB" id="A0A813MQD6"/>